<evidence type="ECO:0000313" key="1">
    <source>
        <dbReference type="EMBL" id="CAB3234883.1"/>
    </source>
</evidence>
<organism evidence="1 2">
    <name type="scientific">Arctia plantaginis</name>
    <name type="common">Wood tiger moth</name>
    <name type="synonym">Phalaena plantaginis</name>
    <dbReference type="NCBI Taxonomy" id="874455"/>
    <lineage>
        <taxon>Eukaryota</taxon>
        <taxon>Metazoa</taxon>
        <taxon>Ecdysozoa</taxon>
        <taxon>Arthropoda</taxon>
        <taxon>Hexapoda</taxon>
        <taxon>Insecta</taxon>
        <taxon>Pterygota</taxon>
        <taxon>Neoptera</taxon>
        <taxon>Endopterygota</taxon>
        <taxon>Lepidoptera</taxon>
        <taxon>Glossata</taxon>
        <taxon>Ditrysia</taxon>
        <taxon>Noctuoidea</taxon>
        <taxon>Erebidae</taxon>
        <taxon>Arctiinae</taxon>
        <taxon>Arctia</taxon>
    </lineage>
</organism>
<comment type="caution">
    <text evidence="1">The sequence shown here is derived from an EMBL/GenBank/DDBJ whole genome shotgun (WGS) entry which is preliminary data.</text>
</comment>
<proteinExistence type="predicted"/>
<name>A0A8S0ZQ88_ARCPL</name>
<evidence type="ECO:0000313" key="2">
    <source>
        <dbReference type="Proteomes" id="UP000494256"/>
    </source>
</evidence>
<dbReference type="AlphaFoldDB" id="A0A8S0ZQ88"/>
<reference evidence="1 2" key="1">
    <citation type="submission" date="2020-04" db="EMBL/GenBank/DDBJ databases">
        <authorList>
            <person name="Wallbank WR R."/>
            <person name="Pardo Diaz C."/>
            <person name="Kozak K."/>
            <person name="Martin S."/>
            <person name="Jiggins C."/>
            <person name="Moest M."/>
            <person name="Warren A I."/>
            <person name="Byers J.R.P. K."/>
            <person name="Montejo-Kovacevich G."/>
            <person name="Yen C E."/>
        </authorList>
    </citation>
    <scope>NUCLEOTIDE SEQUENCE [LARGE SCALE GENOMIC DNA]</scope>
</reference>
<dbReference type="EMBL" id="CADEBD010000297">
    <property type="protein sequence ID" value="CAB3234883.1"/>
    <property type="molecule type" value="Genomic_DNA"/>
</dbReference>
<accession>A0A8S0ZQ88</accession>
<protein>
    <submittedName>
        <fullName evidence="1">Uncharacterized protein</fullName>
    </submittedName>
</protein>
<dbReference type="OrthoDB" id="7371295at2759"/>
<sequence length="96" mass="11124">MAMNEDVFHHLLRQKSQHQKSQCQQAIYNTWLWCNFLKDWNTGGSSSQPTVAPPLPASEVRHCLRIIIVTRKLHRYTEGTEYGHPDLMIAFSLDSL</sequence>
<gene>
    <name evidence="1" type="ORF">APLA_LOCUS6768</name>
</gene>
<dbReference type="Proteomes" id="UP000494256">
    <property type="component" value="Unassembled WGS sequence"/>
</dbReference>